<name>A0A916Z227_9BACT</name>
<keyword evidence="3 5" id="KW-1133">Transmembrane helix</keyword>
<organism evidence="6 7">
    <name type="scientific">Emticicia aquatilis</name>
    <dbReference type="NCBI Taxonomy" id="1537369"/>
    <lineage>
        <taxon>Bacteria</taxon>
        <taxon>Pseudomonadati</taxon>
        <taxon>Bacteroidota</taxon>
        <taxon>Cytophagia</taxon>
        <taxon>Cytophagales</taxon>
        <taxon>Leadbetterellaceae</taxon>
        <taxon>Emticicia</taxon>
    </lineage>
</organism>
<gene>
    <name evidence="6" type="ORF">GCM10011514_40600</name>
</gene>
<keyword evidence="2 5" id="KW-0812">Transmembrane</keyword>
<accession>A0A916Z227</accession>
<reference evidence="6" key="2">
    <citation type="submission" date="2020-09" db="EMBL/GenBank/DDBJ databases">
        <authorList>
            <person name="Sun Q."/>
            <person name="Zhou Y."/>
        </authorList>
    </citation>
    <scope>NUCLEOTIDE SEQUENCE</scope>
    <source>
        <strain evidence="6">CGMCC 1.15958</strain>
    </source>
</reference>
<evidence type="ECO:0000256" key="2">
    <source>
        <dbReference type="ARBA" id="ARBA00022692"/>
    </source>
</evidence>
<feature type="transmembrane region" description="Helical" evidence="5">
    <location>
        <begin position="52"/>
        <end position="85"/>
    </location>
</feature>
<keyword evidence="7" id="KW-1185">Reference proteome</keyword>
<evidence type="ECO:0000256" key="3">
    <source>
        <dbReference type="ARBA" id="ARBA00022989"/>
    </source>
</evidence>
<reference evidence="6" key="1">
    <citation type="journal article" date="2014" name="Int. J. Syst. Evol. Microbiol.">
        <title>Complete genome sequence of Corynebacterium casei LMG S-19264T (=DSM 44701T), isolated from a smear-ripened cheese.</title>
        <authorList>
            <consortium name="US DOE Joint Genome Institute (JGI-PGF)"/>
            <person name="Walter F."/>
            <person name="Albersmeier A."/>
            <person name="Kalinowski J."/>
            <person name="Ruckert C."/>
        </authorList>
    </citation>
    <scope>NUCLEOTIDE SEQUENCE</scope>
    <source>
        <strain evidence="6">CGMCC 1.15958</strain>
    </source>
</reference>
<proteinExistence type="predicted"/>
<evidence type="ECO:0000313" key="6">
    <source>
        <dbReference type="EMBL" id="GGD72357.1"/>
    </source>
</evidence>
<dbReference type="Pfam" id="PF07681">
    <property type="entry name" value="DoxX"/>
    <property type="match status" value="1"/>
</dbReference>
<evidence type="ECO:0000256" key="4">
    <source>
        <dbReference type="ARBA" id="ARBA00023136"/>
    </source>
</evidence>
<dbReference type="GO" id="GO:0016020">
    <property type="term" value="C:membrane"/>
    <property type="evidence" value="ECO:0007669"/>
    <property type="project" value="UniProtKB-SubCell"/>
</dbReference>
<evidence type="ECO:0000256" key="5">
    <source>
        <dbReference type="SAM" id="Phobius"/>
    </source>
</evidence>
<feature type="transmembrane region" description="Helical" evidence="5">
    <location>
        <begin position="97"/>
        <end position="114"/>
    </location>
</feature>
<protein>
    <recommendedName>
        <fullName evidence="8">DoxX family protein</fullName>
    </recommendedName>
</protein>
<dbReference type="Proteomes" id="UP000609064">
    <property type="component" value="Unassembled WGS sequence"/>
</dbReference>
<dbReference type="AlphaFoldDB" id="A0A916Z227"/>
<sequence>MKILQLVARIIAAAIMLQTLYFKFTAHPESVYIFSTLGIEPSGRIGSGVAELIASILLLIPTTAWIGAFMGLGVMAGAIISHLTVLGIDVRNDGGQLFYMALITFVCCLVVVIYERAKIVTITKNLLNKSTH</sequence>
<evidence type="ECO:0000256" key="1">
    <source>
        <dbReference type="ARBA" id="ARBA00004141"/>
    </source>
</evidence>
<keyword evidence="4 5" id="KW-0472">Membrane</keyword>
<dbReference type="RefSeq" id="WP_188768866.1">
    <property type="nucleotide sequence ID" value="NZ_BMKK01000009.1"/>
</dbReference>
<dbReference type="EMBL" id="BMKK01000009">
    <property type="protein sequence ID" value="GGD72357.1"/>
    <property type="molecule type" value="Genomic_DNA"/>
</dbReference>
<evidence type="ECO:0000313" key="7">
    <source>
        <dbReference type="Proteomes" id="UP000609064"/>
    </source>
</evidence>
<comment type="caution">
    <text evidence="6">The sequence shown here is derived from an EMBL/GenBank/DDBJ whole genome shotgun (WGS) entry which is preliminary data.</text>
</comment>
<evidence type="ECO:0008006" key="8">
    <source>
        <dbReference type="Google" id="ProtNLM"/>
    </source>
</evidence>
<comment type="subcellular location">
    <subcellularLocation>
        <location evidence="1">Membrane</location>
        <topology evidence="1">Multi-pass membrane protein</topology>
    </subcellularLocation>
</comment>
<dbReference type="InterPro" id="IPR032808">
    <property type="entry name" value="DoxX"/>
</dbReference>